<feature type="domain" description="Glycosyltransferase 2-like" evidence="9">
    <location>
        <begin position="51"/>
        <end position="213"/>
    </location>
</feature>
<dbReference type="SUPFAM" id="SSF53448">
    <property type="entry name" value="Nucleotide-diphospho-sugar transferases"/>
    <property type="match status" value="1"/>
</dbReference>
<dbReference type="GO" id="GO:0009103">
    <property type="term" value="P:lipopolysaccharide biosynthetic process"/>
    <property type="evidence" value="ECO:0007669"/>
    <property type="project" value="UniProtKB-KW"/>
</dbReference>
<evidence type="ECO:0000256" key="3">
    <source>
        <dbReference type="ARBA" id="ARBA00022679"/>
    </source>
</evidence>
<dbReference type="CDD" id="cd04187">
    <property type="entry name" value="DPM1_like_bac"/>
    <property type="match status" value="1"/>
</dbReference>
<feature type="transmembrane region" description="Helical" evidence="8">
    <location>
        <begin position="277"/>
        <end position="300"/>
    </location>
</feature>
<sequence>MHNRLPPPAFPWFPLLKDWRHLINQPENEPAAVDIDGKTPWGLATQQPAVSFVIPTMDEEPSLAKLHSEISRVCAEQQIEHEIIFVDDGSSDGSWRLIASLVASHPGTVGIRFRRNFGKAAALEAGFAAARGKFILTMDADLQDDPKEIPRFLAKMDEGFDVVSGWKRVRHDPWHKVLPSRVFNGMVSRLTGVKLHDHNCGYKSYRREIFDEVRLYGERHRFVPVLAAARGWQVGEIEVEHHAREFGSSKYGVSRLVKGFLDLLTIYFVTRFSARPLHLIGTFGLLSFAAGGMGIVYLSVRWCVSRLSDSMVDLHLHQTAIFYYCILFVLLGSQLFLAGLLAELIVSKTDDRRTVYNIADRLPK</sequence>
<evidence type="ECO:0000256" key="4">
    <source>
        <dbReference type="ARBA" id="ARBA00022692"/>
    </source>
</evidence>
<dbReference type="PANTHER" id="PTHR48090">
    <property type="entry name" value="UNDECAPRENYL-PHOSPHATE 4-DEOXY-4-FORMAMIDO-L-ARABINOSE TRANSFERASE-RELATED"/>
    <property type="match status" value="1"/>
</dbReference>
<evidence type="ECO:0000256" key="5">
    <source>
        <dbReference type="ARBA" id="ARBA00022985"/>
    </source>
</evidence>
<evidence type="ECO:0000313" key="11">
    <source>
        <dbReference type="Proteomes" id="UP000318538"/>
    </source>
</evidence>
<accession>A0A517NHM0</accession>
<proteinExistence type="predicted"/>
<evidence type="ECO:0000256" key="8">
    <source>
        <dbReference type="SAM" id="Phobius"/>
    </source>
</evidence>
<organism evidence="10 11">
    <name type="scientific">Rubripirellula lacrimiformis</name>
    <dbReference type="NCBI Taxonomy" id="1930273"/>
    <lineage>
        <taxon>Bacteria</taxon>
        <taxon>Pseudomonadati</taxon>
        <taxon>Planctomycetota</taxon>
        <taxon>Planctomycetia</taxon>
        <taxon>Pirellulales</taxon>
        <taxon>Pirellulaceae</taxon>
        <taxon>Rubripirellula</taxon>
    </lineage>
</organism>
<evidence type="ECO:0000259" key="9">
    <source>
        <dbReference type="Pfam" id="PF00535"/>
    </source>
</evidence>
<dbReference type="Gene3D" id="3.90.550.10">
    <property type="entry name" value="Spore Coat Polysaccharide Biosynthesis Protein SpsA, Chain A"/>
    <property type="match status" value="1"/>
</dbReference>
<dbReference type="Proteomes" id="UP000318538">
    <property type="component" value="Chromosome"/>
</dbReference>
<keyword evidence="3 10" id="KW-0808">Transferase</keyword>
<gene>
    <name evidence="10" type="primary">arnC_4</name>
    <name evidence="10" type="ORF">K227x_50520</name>
</gene>
<reference evidence="10 11" key="1">
    <citation type="submission" date="2019-02" db="EMBL/GenBank/DDBJ databases">
        <title>Deep-cultivation of Planctomycetes and their phenomic and genomic characterization uncovers novel biology.</title>
        <authorList>
            <person name="Wiegand S."/>
            <person name="Jogler M."/>
            <person name="Boedeker C."/>
            <person name="Pinto D."/>
            <person name="Vollmers J."/>
            <person name="Rivas-Marin E."/>
            <person name="Kohn T."/>
            <person name="Peeters S.H."/>
            <person name="Heuer A."/>
            <person name="Rast P."/>
            <person name="Oberbeckmann S."/>
            <person name="Bunk B."/>
            <person name="Jeske O."/>
            <person name="Meyerdierks A."/>
            <person name="Storesund J.E."/>
            <person name="Kallscheuer N."/>
            <person name="Luecker S."/>
            <person name="Lage O.M."/>
            <person name="Pohl T."/>
            <person name="Merkel B.J."/>
            <person name="Hornburger P."/>
            <person name="Mueller R.-W."/>
            <person name="Bruemmer F."/>
            <person name="Labrenz M."/>
            <person name="Spormann A.M."/>
            <person name="Op den Camp H."/>
            <person name="Overmann J."/>
            <person name="Amann R."/>
            <person name="Jetten M.S.M."/>
            <person name="Mascher T."/>
            <person name="Medema M.H."/>
            <person name="Devos D.P."/>
            <person name="Kaster A.-K."/>
            <person name="Ovreas L."/>
            <person name="Rohde M."/>
            <person name="Galperin M.Y."/>
            <person name="Jogler C."/>
        </authorList>
    </citation>
    <scope>NUCLEOTIDE SEQUENCE [LARGE SCALE GENOMIC DNA]</scope>
    <source>
        <strain evidence="10 11">K22_7</strain>
    </source>
</reference>
<dbReference type="EC" id="2.4.2.53" evidence="10"/>
<dbReference type="GO" id="GO:0005886">
    <property type="term" value="C:plasma membrane"/>
    <property type="evidence" value="ECO:0007669"/>
    <property type="project" value="TreeGrafter"/>
</dbReference>
<feature type="transmembrane region" description="Helical" evidence="8">
    <location>
        <begin position="320"/>
        <end position="346"/>
    </location>
</feature>
<evidence type="ECO:0000256" key="7">
    <source>
        <dbReference type="ARBA" id="ARBA00023136"/>
    </source>
</evidence>
<dbReference type="OrthoDB" id="9807778at2"/>
<evidence type="ECO:0000256" key="1">
    <source>
        <dbReference type="ARBA" id="ARBA00022475"/>
    </source>
</evidence>
<name>A0A517NHM0_9BACT</name>
<keyword evidence="7 8" id="KW-0472">Membrane</keyword>
<evidence type="ECO:0000256" key="6">
    <source>
        <dbReference type="ARBA" id="ARBA00022989"/>
    </source>
</evidence>
<dbReference type="AlphaFoldDB" id="A0A517NHM0"/>
<keyword evidence="5" id="KW-0448">Lipopolysaccharide biosynthesis</keyword>
<evidence type="ECO:0000256" key="2">
    <source>
        <dbReference type="ARBA" id="ARBA00022676"/>
    </source>
</evidence>
<keyword evidence="6 8" id="KW-1133">Transmembrane helix</keyword>
<evidence type="ECO:0000313" key="10">
    <source>
        <dbReference type="EMBL" id="QDT06636.1"/>
    </source>
</evidence>
<keyword evidence="4 8" id="KW-0812">Transmembrane</keyword>
<dbReference type="PANTHER" id="PTHR48090:SF3">
    <property type="entry name" value="UNDECAPRENYL-PHOSPHATE 4-DEOXY-4-FORMAMIDO-L-ARABINOSE TRANSFERASE"/>
    <property type="match status" value="1"/>
</dbReference>
<dbReference type="GO" id="GO:0099621">
    <property type="term" value="F:undecaprenyl-phosphate 4-deoxy-4-formamido-L-arabinose transferase activity"/>
    <property type="evidence" value="ECO:0007669"/>
    <property type="project" value="UniProtKB-EC"/>
</dbReference>
<dbReference type="InterPro" id="IPR029044">
    <property type="entry name" value="Nucleotide-diphossugar_trans"/>
</dbReference>
<keyword evidence="1" id="KW-1003">Cell membrane</keyword>
<keyword evidence="11" id="KW-1185">Reference proteome</keyword>
<dbReference type="InterPro" id="IPR001173">
    <property type="entry name" value="Glyco_trans_2-like"/>
</dbReference>
<protein>
    <submittedName>
        <fullName evidence="10">Undecaprenyl-phosphate 4-deoxy-4-formamido-L-arabinose transferase</fullName>
        <ecNumber evidence="10">2.4.2.53</ecNumber>
    </submittedName>
</protein>
<dbReference type="InterPro" id="IPR050256">
    <property type="entry name" value="Glycosyltransferase_2"/>
</dbReference>
<keyword evidence="2 10" id="KW-0328">Glycosyltransferase</keyword>
<dbReference type="KEGG" id="rlc:K227x_50520"/>
<dbReference type="EMBL" id="CP036525">
    <property type="protein sequence ID" value="QDT06636.1"/>
    <property type="molecule type" value="Genomic_DNA"/>
</dbReference>
<dbReference type="Pfam" id="PF00535">
    <property type="entry name" value="Glycos_transf_2"/>
    <property type="match status" value="1"/>
</dbReference>